<dbReference type="InterPro" id="IPR002993">
    <property type="entry name" value="ODC_AZ"/>
</dbReference>
<evidence type="ECO:0000313" key="7">
    <source>
        <dbReference type="EMBL" id="KAG0663898.1"/>
    </source>
</evidence>
<comment type="caution">
    <text evidence="7">The sequence shown here is derived from an EMBL/GenBank/DDBJ whole genome shotgun (WGS) entry which is preliminary data.</text>
</comment>
<evidence type="ECO:0000256" key="6">
    <source>
        <dbReference type="SAM" id="MobiDB-lite"/>
    </source>
</evidence>
<comment type="similarity">
    <text evidence="2">Belongs to the ODC antizyme family.</text>
</comment>
<evidence type="ECO:0000256" key="3">
    <source>
        <dbReference type="ARBA" id="ARBA00011486"/>
    </source>
</evidence>
<dbReference type="GO" id="GO:0008073">
    <property type="term" value="F:ornithine decarboxylase inhibitor activity"/>
    <property type="evidence" value="ECO:0007669"/>
    <property type="project" value="InterPro"/>
</dbReference>
<dbReference type="PANTHER" id="PTHR10279:SF10">
    <property type="entry name" value="ORNITHINE DECARBOXYLASE ANTIZYME"/>
    <property type="match status" value="1"/>
</dbReference>
<evidence type="ECO:0000256" key="5">
    <source>
        <dbReference type="ARBA" id="ARBA00022758"/>
    </source>
</evidence>
<organism evidence="7 8">
    <name type="scientific">Rhodotorula mucilaginosa</name>
    <name type="common">Yeast</name>
    <name type="synonym">Rhodotorula rubra</name>
    <dbReference type="NCBI Taxonomy" id="5537"/>
    <lineage>
        <taxon>Eukaryota</taxon>
        <taxon>Fungi</taxon>
        <taxon>Dikarya</taxon>
        <taxon>Basidiomycota</taxon>
        <taxon>Pucciniomycotina</taxon>
        <taxon>Microbotryomycetes</taxon>
        <taxon>Sporidiobolales</taxon>
        <taxon>Sporidiobolaceae</taxon>
        <taxon>Rhodotorula</taxon>
    </lineage>
</organism>
<dbReference type="GO" id="GO:0075523">
    <property type="term" value="P:viral translational frameshifting"/>
    <property type="evidence" value="ECO:0007669"/>
    <property type="project" value="UniProtKB-KW"/>
</dbReference>
<comment type="subunit">
    <text evidence="3">Interacts with ODC and thereby sterically blocks ODC homodimerization.</text>
</comment>
<gene>
    <name evidence="7" type="ORF">C6P46_002124</name>
</gene>
<protein>
    <recommendedName>
        <fullName evidence="4">Ornithine decarboxylase antizyme</fullName>
    </recommendedName>
</protein>
<evidence type="ECO:0000256" key="1">
    <source>
        <dbReference type="ARBA" id="ARBA00002307"/>
    </source>
</evidence>
<dbReference type="GO" id="GO:0045732">
    <property type="term" value="P:positive regulation of protein catabolic process"/>
    <property type="evidence" value="ECO:0007669"/>
    <property type="project" value="TreeGrafter"/>
</dbReference>
<keyword evidence="8" id="KW-1185">Reference proteome</keyword>
<dbReference type="AlphaFoldDB" id="A0A9P6W706"/>
<dbReference type="SUPFAM" id="SSF55729">
    <property type="entry name" value="Acyl-CoA N-acyltransferases (Nat)"/>
    <property type="match status" value="1"/>
</dbReference>
<dbReference type="GO" id="GO:0005737">
    <property type="term" value="C:cytoplasm"/>
    <property type="evidence" value="ECO:0007669"/>
    <property type="project" value="TreeGrafter"/>
</dbReference>
<evidence type="ECO:0000256" key="4">
    <source>
        <dbReference type="ARBA" id="ARBA00017712"/>
    </source>
</evidence>
<dbReference type="InterPro" id="IPR038581">
    <property type="entry name" value="ODC_AZ_sf"/>
</dbReference>
<feature type="compositionally biased region" description="Pro residues" evidence="6">
    <location>
        <begin position="88"/>
        <end position="102"/>
    </location>
</feature>
<dbReference type="InterPro" id="IPR016181">
    <property type="entry name" value="Acyl_CoA_acyltransferase"/>
</dbReference>
<dbReference type="GO" id="GO:0005634">
    <property type="term" value="C:nucleus"/>
    <property type="evidence" value="ECO:0007669"/>
    <property type="project" value="TreeGrafter"/>
</dbReference>
<dbReference type="Gene3D" id="3.40.630.60">
    <property type="match status" value="1"/>
</dbReference>
<reference evidence="7 8" key="1">
    <citation type="submission" date="2020-11" db="EMBL/GenBank/DDBJ databases">
        <title>Kefir isolates.</title>
        <authorList>
            <person name="Marcisauskas S."/>
            <person name="Kim Y."/>
            <person name="Blasche S."/>
        </authorList>
    </citation>
    <scope>NUCLEOTIDE SEQUENCE [LARGE SCALE GENOMIC DNA]</scope>
    <source>
        <strain evidence="7 8">KR</strain>
    </source>
</reference>
<dbReference type="EMBL" id="PUHQ01000017">
    <property type="protein sequence ID" value="KAG0663898.1"/>
    <property type="molecule type" value="Genomic_DNA"/>
</dbReference>
<dbReference type="Proteomes" id="UP000777482">
    <property type="component" value="Unassembled WGS sequence"/>
</dbReference>
<dbReference type="OrthoDB" id="5959761at2759"/>
<keyword evidence="5" id="KW-0688">Ribosomal frameshifting</keyword>
<dbReference type="PANTHER" id="PTHR10279">
    <property type="entry name" value="ORNITHINE DECARBOXYLASE ANTIZYME"/>
    <property type="match status" value="1"/>
</dbReference>
<dbReference type="Pfam" id="PF02100">
    <property type="entry name" value="ODC_AZ"/>
    <property type="match status" value="1"/>
</dbReference>
<proteinExistence type="inferred from homology"/>
<feature type="region of interest" description="Disordered" evidence="6">
    <location>
        <begin position="70"/>
        <end position="117"/>
    </location>
</feature>
<name>A0A9P6W706_RHOMI</name>
<comment type="function">
    <text evidence="1">Ornithine decarboxylase (ODC) antizyme protein that negatively regulates ODC activity and intracellular polyamine biosynthesis in response to increased intracellular polyamine levels. Binds to ODC monomers, inhibiting the assembly of the functional ODC homodimer, and targets the monomers for ubiquitin-independent proteolytic destruction by the 26S proteasome.</text>
</comment>
<evidence type="ECO:0000256" key="2">
    <source>
        <dbReference type="ARBA" id="ARBA00008796"/>
    </source>
</evidence>
<feature type="compositionally biased region" description="Low complexity" evidence="6">
    <location>
        <begin position="103"/>
        <end position="117"/>
    </location>
</feature>
<evidence type="ECO:0000313" key="8">
    <source>
        <dbReference type="Proteomes" id="UP000777482"/>
    </source>
</evidence>
<feature type="compositionally biased region" description="Low complexity" evidence="6">
    <location>
        <begin position="70"/>
        <end position="82"/>
    </location>
</feature>
<sequence>MEPTSNQSNDSYNSRGAVAGIAPFTRTFPVNADVFSASAFGDPDGRDTNSLLQKTVPPNVLVSVVPPPITSATTTTTTSTPVKKSDVAPPPAYDSIFPPSPPLSASSASSSPTESFFSTLKRTNSGGAFAAGVSAKSHAAPALLSSPVSSVGSNNSFDAAFALSSPPASPGRPTYGAAPTPSLLEQVFAPTASIHQLPSTEVPLDDLLGTGWTGAVVENPVAGTRTLYLAGKVLSDVQLRDSIVQVVERAEEEYGCDALVLALDKKTEGLGDLLHQLMYVGCTVVSNHDNTGEPNDNYLLLGMEL</sequence>
<accession>A0A9P6W706</accession>